<name>A0A951QIB6_9CYAN</name>
<dbReference type="AlphaFoldDB" id="A0A951QIB6"/>
<comment type="caution">
    <text evidence="2">The sequence shown here is derived from an EMBL/GenBank/DDBJ whole genome shotgun (WGS) entry which is preliminary data.</text>
</comment>
<evidence type="ECO:0000313" key="2">
    <source>
        <dbReference type="EMBL" id="MBW4662311.1"/>
    </source>
</evidence>
<protein>
    <submittedName>
        <fullName evidence="2">Uncharacterized protein</fullName>
    </submittedName>
</protein>
<accession>A0A951QIB6</accession>
<evidence type="ECO:0000256" key="1">
    <source>
        <dbReference type="SAM" id="MobiDB-lite"/>
    </source>
</evidence>
<organism evidence="2 3">
    <name type="scientific">Drouetiella hepatica Uher 2000/2452</name>
    <dbReference type="NCBI Taxonomy" id="904376"/>
    <lineage>
        <taxon>Bacteria</taxon>
        <taxon>Bacillati</taxon>
        <taxon>Cyanobacteriota</taxon>
        <taxon>Cyanophyceae</taxon>
        <taxon>Oculatellales</taxon>
        <taxon>Oculatellaceae</taxon>
        <taxon>Drouetiella</taxon>
    </lineage>
</organism>
<dbReference type="Proteomes" id="UP000757435">
    <property type="component" value="Unassembled WGS sequence"/>
</dbReference>
<sequence>MTNSSAFNKEELELMGKSKPQATARPPQHPQSANSDRTHSQSAGESATALTASSDKLRSVNEGNLKNVAALIQQVSTQRESVKSKASDAIAYLYDPNIFLAEVFDDATSKLESSLNTAQEVVQIPFVEFGFQLPSLNFSASHRSLPGSLQ</sequence>
<feature type="region of interest" description="Disordered" evidence="1">
    <location>
        <begin position="1"/>
        <end position="58"/>
    </location>
</feature>
<evidence type="ECO:0000313" key="3">
    <source>
        <dbReference type="Proteomes" id="UP000757435"/>
    </source>
</evidence>
<dbReference type="EMBL" id="JAHHHD010000068">
    <property type="protein sequence ID" value="MBW4662311.1"/>
    <property type="molecule type" value="Genomic_DNA"/>
</dbReference>
<gene>
    <name evidence="2" type="ORF">KME15_26965</name>
</gene>
<proteinExistence type="predicted"/>
<reference evidence="2" key="2">
    <citation type="journal article" date="2022" name="Microbiol. Resour. Announc.">
        <title>Metagenome Sequencing to Explore Phylogenomics of Terrestrial Cyanobacteria.</title>
        <authorList>
            <person name="Ward R.D."/>
            <person name="Stajich J.E."/>
            <person name="Johansen J.R."/>
            <person name="Huntemann M."/>
            <person name="Clum A."/>
            <person name="Foster B."/>
            <person name="Foster B."/>
            <person name="Roux S."/>
            <person name="Palaniappan K."/>
            <person name="Varghese N."/>
            <person name="Mukherjee S."/>
            <person name="Reddy T.B.K."/>
            <person name="Daum C."/>
            <person name="Copeland A."/>
            <person name="Chen I.A."/>
            <person name="Ivanova N.N."/>
            <person name="Kyrpides N.C."/>
            <person name="Shapiro N."/>
            <person name="Eloe-Fadrosh E.A."/>
            <person name="Pietrasiak N."/>
        </authorList>
    </citation>
    <scope>NUCLEOTIDE SEQUENCE</scope>
    <source>
        <strain evidence="2">UHER 2000/2452</strain>
    </source>
</reference>
<feature type="compositionally biased region" description="Polar residues" evidence="1">
    <location>
        <begin position="30"/>
        <end position="54"/>
    </location>
</feature>
<reference evidence="2" key="1">
    <citation type="submission" date="2021-05" db="EMBL/GenBank/DDBJ databases">
        <authorList>
            <person name="Pietrasiak N."/>
            <person name="Ward R."/>
            <person name="Stajich J.E."/>
            <person name="Kurbessoian T."/>
        </authorList>
    </citation>
    <scope>NUCLEOTIDE SEQUENCE</scope>
    <source>
        <strain evidence="2">UHER 2000/2452</strain>
    </source>
</reference>